<keyword evidence="6" id="KW-1015">Disulfide bond</keyword>
<evidence type="ECO:0000256" key="5">
    <source>
        <dbReference type="ARBA" id="ARBA00023136"/>
    </source>
</evidence>
<dbReference type="InterPro" id="IPR013151">
    <property type="entry name" value="Immunoglobulin_dom"/>
</dbReference>
<evidence type="ECO:0000256" key="7">
    <source>
        <dbReference type="ARBA" id="ARBA00023180"/>
    </source>
</evidence>
<protein>
    <recommendedName>
        <fullName evidence="10">Ig-like domain-containing protein</fullName>
    </recommendedName>
</protein>
<keyword evidence="7" id="KW-0325">Glycoprotein</keyword>
<evidence type="ECO:0000256" key="1">
    <source>
        <dbReference type="ARBA" id="ARBA00004167"/>
    </source>
</evidence>
<accession>A0A672Y7V4</accession>
<keyword evidence="2 9" id="KW-0812">Transmembrane</keyword>
<dbReference type="InParanoid" id="A0A672Y7V4"/>
<dbReference type="InterPro" id="IPR007110">
    <property type="entry name" value="Ig-like_dom"/>
</dbReference>
<feature type="transmembrane region" description="Helical" evidence="9">
    <location>
        <begin position="169"/>
        <end position="196"/>
    </location>
</feature>
<dbReference type="PANTHER" id="PTHR46841:SF4">
    <property type="entry name" value="SC:D189"/>
    <property type="match status" value="1"/>
</dbReference>
<evidence type="ECO:0000313" key="11">
    <source>
        <dbReference type="Ensembl" id="ENSSORP00005002638.1"/>
    </source>
</evidence>
<feature type="domain" description="Ig-like" evidence="10">
    <location>
        <begin position="75"/>
        <end position="161"/>
    </location>
</feature>
<evidence type="ECO:0000256" key="2">
    <source>
        <dbReference type="ARBA" id="ARBA00022692"/>
    </source>
</evidence>
<dbReference type="PROSITE" id="PS50835">
    <property type="entry name" value="IG_LIKE"/>
    <property type="match status" value="1"/>
</dbReference>
<keyword evidence="8" id="KW-0393">Immunoglobulin domain</keyword>
<organism evidence="11 12">
    <name type="scientific">Sphaeramia orbicularis</name>
    <name type="common">orbiculate cardinalfish</name>
    <dbReference type="NCBI Taxonomy" id="375764"/>
    <lineage>
        <taxon>Eukaryota</taxon>
        <taxon>Metazoa</taxon>
        <taxon>Chordata</taxon>
        <taxon>Craniata</taxon>
        <taxon>Vertebrata</taxon>
        <taxon>Euteleostomi</taxon>
        <taxon>Actinopterygii</taxon>
        <taxon>Neopterygii</taxon>
        <taxon>Teleostei</taxon>
        <taxon>Neoteleostei</taxon>
        <taxon>Acanthomorphata</taxon>
        <taxon>Gobiaria</taxon>
        <taxon>Kurtiformes</taxon>
        <taxon>Apogonoidei</taxon>
        <taxon>Apogonidae</taxon>
        <taxon>Apogoninae</taxon>
        <taxon>Sphaeramia</taxon>
    </lineage>
</organism>
<dbReference type="GO" id="GO:0098632">
    <property type="term" value="F:cell-cell adhesion mediator activity"/>
    <property type="evidence" value="ECO:0007669"/>
    <property type="project" value="InterPro"/>
</dbReference>
<reference evidence="11" key="1">
    <citation type="submission" date="2025-08" db="UniProtKB">
        <authorList>
            <consortium name="Ensembl"/>
        </authorList>
    </citation>
    <scope>IDENTIFICATION</scope>
</reference>
<dbReference type="SUPFAM" id="SSF48726">
    <property type="entry name" value="Immunoglobulin"/>
    <property type="match status" value="1"/>
</dbReference>
<dbReference type="InterPro" id="IPR013783">
    <property type="entry name" value="Ig-like_fold"/>
</dbReference>
<evidence type="ECO:0000256" key="9">
    <source>
        <dbReference type="SAM" id="Phobius"/>
    </source>
</evidence>
<comment type="subcellular location">
    <subcellularLocation>
        <location evidence="1">Membrane</location>
        <topology evidence="1">Single-pass membrane protein</topology>
    </subcellularLocation>
</comment>
<dbReference type="GO" id="GO:0016020">
    <property type="term" value="C:membrane"/>
    <property type="evidence" value="ECO:0007669"/>
    <property type="project" value="UniProtKB-SubCell"/>
</dbReference>
<reference evidence="11" key="2">
    <citation type="submission" date="2025-09" db="UniProtKB">
        <authorList>
            <consortium name="Ensembl"/>
        </authorList>
    </citation>
    <scope>IDENTIFICATION</scope>
</reference>
<evidence type="ECO:0000256" key="3">
    <source>
        <dbReference type="ARBA" id="ARBA00022729"/>
    </source>
</evidence>
<dbReference type="InterPro" id="IPR036179">
    <property type="entry name" value="Ig-like_dom_sf"/>
</dbReference>
<keyword evidence="12" id="KW-1185">Reference proteome</keyword>
<evidence type="ECO:0000256" key="4">
    <source>
        <dbReference type="ARBA" id="ARBA00022989"/>
    </source>
</evidence>
<dbReference type="AlphaFoldDB" id="A0A672Y7V4"/>
<name>A0A672Y7V4_9TELE</name>
<dbReference type="Gene3D" id="2.60.40.10">
    <property type="entry name" value="Immunoglobulins"/>
    <property type="match status" value="1"/>
</dbReference>
<evidence type="ECO:0000313" key="12">
    <source>
        <dbReference type="Proteomes" id="UP000472271"/>
    </source>
</evidence>
<keyword evidence="3" id="KW-0732">Signal</keyword>
<evidence type="ECO:0000259" key="10">
    <source>
        <dbReference type="PROSITE" id="PS50835"/>
    </source>
</evidence>
<evidence type="ECO:0000256" key="8">
    <source>
        <dbReference type="ARBA" id="ARBA00023319"/>
    </source>
</evidence>
<sequence length="211" mass="22698">MGPLVCFSWTEQTGGDRGFGLHRSTVVLLLSVTTPPAPPTTVQIWSTTCSDRLFQPLHRTGTISRHIYMTVLPDPQLTFLTSPSGLVEVNCTARSRPAADIVWDVDGDNRTLGPPVSWSYEQGDGTTVVTSTVSFQSGQFSDGSVRCTVHHQGLDKPLSVSLNTNVGPALVVLLSVCAVAALLLLCLCVCFCRCFICNGEFTLHTAPMKVT</sequence>
<dbReference type="Proteomes" id="UP000472271">
    <property type="component" value="Unassembled WGS sequence"/>
</dbReference>
<dbReference type="Pfam" id="PF00047">
    <property type="entry name" value="ig"/>
    <property type="match status" value="1"/>
</dbReference>
<evidence type="ECO:0000256" key="6">
    <source>
        <dbReference type="ARBA" id="ARBA00023157"/>
    </source>
</evidence>
<proteinExistence type="predicted"/>
<keyword evidence="4 9" id="KW-1133">Transmembrane helix</keyword>
<dbReference type="Ensembl" id="ENSSORT00005002713.1">
    <property type="protein sequence ID" value="ENSSORP00005002638.1"/>
    <property type="gene ID" value="ENSSORG00005001619.1"/>
</dbReference>
<dbReference type="InterPro" id="IPR047164">
    <property type="entry name" value="OX2G-like"/>
</dbReference>
<keyword evidence="5 9" id="KW-0472">Membrane</keyword>
<dbReference type="PANTHER" id="PTHR46841">
    <property type="entry name" value="OX-2 MEMBRANE GLYCOPROTEIN"/>
    <property type="match status" value="1"/>
</dbReference>